<dbReference type="AlphaFoldDB" id="A0A2Z4IMU3"/>
<dbReference type="GO" id="GO:0016740">
    <property type="term" value="F:transferase activity"/>
    <property type="evidence" value="ECO:0007669"/>
    <property type="project" value="UniProtKB-KW"/>
</dbReference>
<keyword evidence="1" id="KW-0808">Transferase</keyword>
<keyword evidence="2" id="KW-1185">Reference proteome</keyword>
<protein>
    <submittedName>
        <fullName evidence="1">Glycosyl transferase</fullName>
    </submittedName>
</protein>
<dbReference type="SUPFAM" id="SSF53448">
    <property type="entry name" value="Nucleotide-diphospho-sugar transferases"/>
    <property type="match status" value="1"/>
</dbReference>
<dbReference type="OrthoDB" id="186344at2"/>
<evidence type="ECO:0000313" key="1">
    <source>
        <dbReference type="EMBL" id="AWW32060.1"/>
    </source>
</evidence>
<name>A0A2Z4IMU3_9BACT</name>
<dbReference type="Proteomes" id="UP000248688">
    <property type="component" value="Chromosome"/>
</dbReference>
<dbReference type="EMBL" id="CP030041">
    <property type="protein sequence ID" value="AWW32060.1"/>
    <property type="molecule type" value="Genomic_DNA"/>
</dbReference>
<accession>A0A2Z4IMU3</accession>
<gene>
    <name evidence="1" type="ORF">DN752_19035</name>
</gene>
<dbReference type="InterPro" id="IPR029044">
    <property type="entry name" value="Nucleotide-diphossugar_trans"/>
</dbReference>
<proteinExistence type="predicted"/>
<evidence type="ECO:0000313" key="2">
    <source>
        <dbReference type="Proteomes" id="UP000248688"/>
    </source>
</evidence>
<dbReference type="KEGG" id="est:DN752_19035"/>
<sequence>MAHAKVLGTSIRKHASDCHFVIGLVDQWDQEIDYSILGAEVVKFDAIGAQVFPEMLGRYNIIEFNTAVKPFYIEYFFNKYGGNTKVYYIDPDIKLYHSIELLHHSLDLHPIIVTPNLTVTPDKVVTGELASLRHGMFNLGFIGLKCSEESKVFVQWWKERLQNYCKIDKARGIFVDQKWVDLAPLFFDNIYSIKHQGCNMAWWNFSERDLKKDHNGYYVNIPEQRLIFFHFSGFDPNGNQTTVRMNNHSFKLEDYVELDGIFKEYAGELKENDYDNISKLVPKLAFYKKPNGMNVKIRRRLGWIRKGLFGKV</sequence>
<reference evidence="1 2" key="1">
    <citation type="submission" date="2018-06" db="EMBL/GenBank/DDBJ databases">
        <title>Echinicola strongylocentroti sp. nov., isolated from a sea urchin Strongylocentrotus intermedius.</title>
        <authorList>
            <person name="Bae S.S."/>
        </authorList>
    </citation>
    <scope>NUCLEOTIDE SEQUENCE [LARGE SCALE GENOMIC DNA]</scope>
    <source>
        <strain evidence="1 2">MEBiC08714</strain>
    </source>
</reference>
<organism evidence="1 2">
    <name type="scientific">Echinicola strongylocentroti</name>
    <dbReference type="NCBI Taxonomy" id="1795355"/>
    <lineage>
        <taxon>Bacteria</taxon>
        <taxon>Pseudomonadati</taxon>
        <taxon>Bacteroidota</taxon>
        <taxon>Cytophagia</taxon>
        <taxon>Cytophagales</taxon>
        <taxon>Cyclobacteriaceae</taxon>
        <taxon>Echinicola</taxon>
    </lineage>
</organism>